<dbReference type="InterPro" id="IPR028098">
    <property type="entry name" value="Glyco_trans_4-like_N"/>
</dbReference>
<keyword evidence="3" id="KW-0808">Transferase</keyword>
<protein>
    <submittedName>
        <fullName evidence="3">Glycosyltransferase, group 1 family protein</fullName>
    </submittedName>
</protein>
<feature type="domain" description="Glycosyl transferase family 1" evidence="1">
    <location>
        <begin position="194"/>
        <end position="352"/>
    </location>
</feature>
<dbReference type="CDD" id="cd03820">
    <property type="entry name" value="GT4_AmsD-like"/>
    <property type="match status" value="1"/>
</dbReference>
<dbReference type="AlphaFoldDB" id="L1NGB0"/>
<dbReference type="Proteomes" id="UP000010408">
    <property type="component" value="Unassembled WGS sequence"/>
</dbReference>
<accession>L1NGB0</accession>
<reference evidence="3 4" key="1">
    <citation type="submission" date="2012-05" db="EMBL/GenBank/DDBJ databases">
        <authorList>
            <person name="Weinstock G."/>
            <person name="Sodergren E."/>
            <person name="Lobos E.A."/>
            <person name="Fulton L."/>
            <person name="Fulton R."/>
            <person name="Courtney L."/>
            <person name="Fronick C."/>
            <person name="O'Laughlin M."/>
            <person name="Godfrey J."/>
            <person name="Wilson R.M."/>
            <person name="Miner T."/>
            <person name="Farmer C."/>
            <person name="Delehaunty K."/>
            <person name="Cordes M."/>
            <person name="Minx P."/>
            <person name="Tomlinson C."/>
            <person name="Chen J."/>
            <person name="Wollam A."/>
            <person name="Pepin K.H."/>
            <person name="Bhonagiri V."/>
            <person name="Zhang X."/>
            <person name="Suruliraj S."/>
            <person name="Warren W."/>
            <person name="Mitreva M."/>
            <person name="Mardis E.R."/>
            <person name="Wilson R.K."/>
        </authorList>
    </citation>
    <scope>NUCLEOTIDE SEQUENCE [LARGE SCALE GENOMIC DNA]</scope>
    <source>
        <strain evidence="3 4">F0037</strain>
    </source>
</reference>
<dbReference type="Pfam" id="PF00534">
    <property type="entry name" value="Glycos_transf_1"/>
    <property type="match status" value="1"/>
</dbReference>
<dbReference type="STRING" id="1127696.HMPREF9134_00400"/>
<sequence length="380" mass="43345">MKIIYCISGMYKSGGIERVLAGKANYLVSHGYEVAIVTTDQAGRKDFFPIDEQVKRIDLGLNYDELDSLPTWKRYWRTLQMKKTHRALLTEVLQRERADIVVSVLRQEFSFLPTIKDGSKKIFESHTSYYTKVLMYPKEAKLKRFLGLARIAYDKTIAQEYDQVVILTHEEVAHWQPIPQVSVIPNSLPFHPSEHAPLENKDIIAVGRMEYQKNFPELLSIWASVAPGYPEWRLHIWGEGYLLDSLKAQAEKLGIVNQTIFEGVTSDMHRAYADSSIYVMTSPFEGLPMVLLEAQATGLPIVSYACPSGPRDIVTDGKDGYLITPYDQDAFKERLIQLMENASLRQAMGQEAVQSAERFTTEAVMRQWETLFQSLVNGKH</sequence>
<dbReference type="PANTHER" id="PTHR12526">
    <property type="entry name" value="GLYCOSYLTRANSFERASE"/>
    <property type="match status" value="1"/>
</dbReference>
<proteinExistence type="predicted"/>
<comment type="caution">
    <text evidence="3">The sequence shown here is derived from an EMBL/GenBank/DDBJ whole genome shotgun (WGS) entry which is preliminary data.</text>
</comment>
<evidence type="ECO:0000259" key="1">
    <source>
        <dbReference type="Pfam" id="PF00534"/>
    </source>
</evidence>
<gene>
    <name evidence="3" type="ORF">HMPREF9134_00400</name>
</gene>
<feature type="domain" description="Glycosyltransferase subfamily 4-like N-terminal" evidence="2">
    <location>
        <begin position="14"/>
        <end position="186"/>
    </location>
</feature>
<dbReference type="Pfam" id="PF13439">
    <property type="entry name" value="Glyco_transf_4"/>
    <property type="match status" value="1"/>
</dbReference>
<dbReference type="HOGENOM" id="CLU_009583_0_0_10"/>
<dbReference type="SUPFAM" id="SSF53756">
    <property type="entry name" value="UDP-Glycosyltransferase/glycogen phosphorylase"/>
    <property type="match status" value="1"/>
</dbReference>
<name>L1NGB0_9PORP</name>
<evidence type="ECO:0000313" key="3">
    <source>
        <dbReference type="EMBL" id="EKY02544.1"/>
    </source>
</evidence>
<dbReference type="PANTHER" id="PTHR12526:SF630">
    <property type="entry name" value="GLYCOSYLTRANSFERASE"/>
    <property type="match status" value="1"/>
</dbReference>
<dbReference type="EMBL" id="AMEQ01000013">
    <property type="protein sequence ID" value="EKY02544.1"/>
    <property type="molecule type" value="Genomic_DNA"/>
</dbReference>
<evidence type="ECO:0000313" key="4">
    <source>
        <dbReference type="Proteomes" id="UP000010408"/>
    </source>
</evidence>
<dbReference type="Gene3D" id="3.40.50.2000">
    <property type="entry name" value="Glycogen Phosphorylase B"/>
    <property type="match status" value="2"/>
</dbReference>
<dbReference type="RefSeq" id="WP_005468557.1">
    <property type="nucleotide sequence ID" value="NZ_KB291043.1"/>
</dbReference>
<dbReference type="GO" id="GO:0016757">
    <property type="term" value="F:glycosyltransferase activity"/>
    <property type="evidence" value="ECO:0007669"/>
    <property type="project" value="InterPro"/>
</dbReference>
<dbReference type="PATRIC" id="fig|1127696.3.peg.345"/>
<evidence type="ECO:0000259" key="2">
    <source>
        <dbReference type="Pfam" id="PF13439"/>
    </source>
</evidence>
<dbReference type="eggNOG" id="COG0438">
    <property type="taxonomic scope" value="Bacteria"/>
</dbReference>
<organism evidence="3 4">
    <name type="scientific">Porphyromonas catoniae F0037</name>
    <dbReference type="NCBI Taxonomy" id="1127696"/>
    <lineage>
        <taxon>Bacteria</taxon>
        <taxon>Pseudomonadati</taxon>
        <taxon>Bacteroidota</taxon>
        <taxon>Bacteroidia</taxon>
        <taxon>Bacteroidales</taxon>
        <taxon>Porphyromonadaceae</taxon>
        <taxon>Porphyromonas</taxon>
    </lineage>
</organism>
<dbReference type="InterPro" id="IPR001296">
    <property type="entry name" value="Glyco_trans_1"/>
</dbReference>